<organism evidence="2 3">
    <name type="scientific">Nocardia callitridis</name>
    <dbReference type="NCBI Taxonomy" id="648753"/>
    <lineage>
        <taxon>Bacteria</taxon>
        <taxon>Bacillati</taxon>
        <taxon>Actinomycetota</taxon>
        <taxon>Actinomycetes</taxon>
        <taxon>Mycobacteriales</taxon>
        <taxon>Nocardiaceae</taxon>
        <taxon>Nocardia</taxon>
    </lineage>
</organism>
<evidence type="ECO:0000256" key="1">
    <source>
        <dbReference type="SAM" id="Phobius"/>
    </source>
</evidence>
<dbReference type="RefSeq" id="WP_345497648.1">
    <property type="nucleotide sequence ID" value="NZ_BAABJM010000004.1"/>
</dbReference>
<gene>
    <name evidence="2" type="ORF">GCM10023318_45100</name>
</gene>
<evidence type="ECO:0000313" key="2">
    <source>
        <dbReference type="EMBL" id="GAA5061944.1"/>
    </source>
</evidence>
<comment type="caution">
    <text evidence="2">The sequence shown here is derived from an EMBL/GenBank/DDBJ whole genome shotgun (WGS) entry which is preliminary data.</text>
</comment>
<name>A0ABP9KSC0_9NOCA</name>
<keyword evidence="1" id="KW-1133">Transmembrane helix</keyword>
<protein>
    <submittedName>
        <fullName evidence="2">Uncharacterized protein</fullName>
    </submittedName>
</protein>
<proteinExistence type="predicted"/>
<keyword evidence="1" id="KW-0472">Membrane</keyword>
<evidence type="ECO:0000313" key="3">
    <source>
        <dbReference type="Proteomes" id="UP001500603"/>
    </source>
</evidence>
<dbReference type="EMBL" id="BAABJM010000004">
    <property type="protein sequence ID" value="GAA5061944.1"/>
    <property type="molecule type" value="Genomic_DNA"/>
</dbReference>
<reference evidence="3" key="1">
    <citation type="journal article" date="2019" name="Int. J. Syst. Evol. Microbiol.">
        <title>The Global Catalogue of Microorganisms (GCM) 10K type strain sequencing project: providing services to taxonomists for standard genome sequencing and annotation.</title>
        <authorList>
            <consortium name="The Broad Institute Genomics Platform"/>
            <consortium name="The Broad Institute Genome Sequencing Center for Infectious Disease"/>
            <person name="Wu L."/>
            <person name="Ma J."/>
        </authorList>
    </citation>
    <scope>NUCLEOTIDE SEQUENCE [LARGE SCALE GENOMIC DNA]</scope>
    <source>
        <strain evidence="3">JCM 18298</strain>
    </source>
</reference>
<feature type="transmembrane region" description="Helical" evidence="1">
    <location>
        <begin position="6"/>
        <end position="34"/>
    </location>
</feature>
<accession>A0ABP9KSC0</accession>
<keyword evidence="1" id="KW-0812">Transmembrane</keyword>
<sequence length="48" mass="5397">MDTTFLLPLLLILLSVTAVATIASYTTVFATYWFELRNHRKSPDPTAP</sequence>
<dbReference type="Proteomes" id="UP001500603">
    <property type="component" value="Unassembled WGS sequence"/>
</dbReference>
<keyword evidence="3" id="KW-1185">Reference proteome</keyword>